<keyword evidence="1" id="KW-0472">Membrane</keyword>
<evidence type="ECO:0000313" key="3">
    <source>
        <dbReference type="Proteomes" id="UP000006546"/>
    </source>
</evidence>
<protein>
    <submittedName>
        <fullName evidence="2">Uncharacterized protein</fullName>
    </submittedName>
</protein>
<keyword evidence="3" id="KW-1185">Reference proteome</keyword>
<feature type="transmembrane region" description="Helical" evidence="1">
    <location>
        <begin position="74"/>
        <end position="93"/>
    </location>
</feature>
<evidence type="ECO:0000313" key="2">
    <source>
        <dbReference type="EMBL" id="AEE17242.1"/>
    </source>
</evidence>
<keyword evidence="1" id="KW-1133">Transmembrane helix</keyword>
<dbReference type="RefSeq" id="WP_013758946.1">
    <property type="nucleotide sequence ID" value="NC_015500.1"/>
</dbReference>
<dbReference type="eggNOG" id="ENOG502ZA47">
    <property type="taxonomic scope" value="Bacteria"/>
</dbReference>
<feature type="transmembrane region" description="Helical" evidence="1">
    <location>
        <begin position="6"/>
        <end position="25"/>
    </location>
</feature>
<keyword evidence="1" id="KW-0812">Transmembrane</keyword>
<reference evidence="3" key="1">
    <citation type="submission" date="2011-04" db="EMBL/GenBank/DDBJ databases">
        <title>The complete genome of Treponema brennaborense DSM 12168.</title>
        <authorList>
            <person name="Lucas S."/>
            <person name="Han J."/>
            <person name="Lapidus A."/>
            <person name="Bruce D."/>
            <person name="Goodwin L."/>
            <person name="Pitluck S."/>
            <person name="Peters L."/>
            <person name="Kyrpides N."/>
            <person name="Mavromatis K."/>
            <person name="Ivanova N."/>
            <person name="Mikhailova N."/>
            <person name="Pagani I."/>
            <person name="Teshima H."/>
            <person name="Detter J.C."/>
            <person name="Tapia R."/>
            <person name="Han C."/>
            <person name="Land M."/>
            <person name="Hauser L."/>
            <person name="Markowitz V."/>
            <person name="Cheng J.-F."/>
            <person name="Hugenholtz P."/>
            <person name="Woyke T."/>
            <person name="Wu D."/>
            <person name="Gronow S."/>
            <person name="Wellnitz S."/>
            <person name="Brambilla E."/>
            <person name="Klenk H.-P."/>
            <person name="Eisen J.A."/>
        </authorList>
    </citation>
    <scope>NUCLEOTIDE SEQUENCE [LARGE SCALE GENOMIC DNA]</scope>
    <source>
        <strain evidence="3">DSM 12168 / CIP 105900 / DD5/3</strain>
    </source>
</reference>
<dbReference type="Proteomes" id="UP000006546">
    <property type="component" value="Chromosome"/>
</dbReference>
<dbReference type="KEGG" id="tbe:Trebr_1822"/>
<dbReference type="HOGENOM" id="CLU_147240_0_0_12"/>
<name>F4LIL7_TREBD</name>
<dbReference type="EMBL" id="CP002696">
    <property type="protein sequence ID" value="AEE17242.1"/>
    <property type="molecule type" value="Genomic_DNA"/>
</dbReference>
<dbReference type="STRING" id="906968.Trebr_1822"/>
<proteinExistence type="predicted"/>
<accession>F4LIL7</accession>
<evidence type="ECO:0000256" key="1">
    <source>
        <dbReference type="SAM" id="Phobius"/>
    </source>
</evidence>
<organism evidence="2 3">
    <name type="scientific">Treponema brennaborense (strain DSM 12168 / CIP 105900 / DD5/3)</name>
    <dbReference type="NCBI Taxonomy" id="906968"/>
    <lineage>
        <taxon>Bacteria</taxon>
        <taxon>Pseudomonadati</taxon>
        <taxon>Spirochaetota</taxon>
        <taxon>Spirochaetia</taxon>
        <taxon>Spirochaetales</taxon>
        <taxon>Treponemataceae</taxon>
        <taxon>Treponema</taxon>
    </lineage>
</organism>
<feature type="transmembrane region" description="Helical" evidence="1">
    <location>
        <begin position="46"/>
        <end position="62"/>
    </location>
</feature>
<sequence>MLNYINLSGIAVMVCMMIPNIVYSIKNGNAFVNVYSNKIVLLLEQIGRYGCFVFMIVRLPNLQKTVPFGHGETAYLAVNGALVLLYCFFWIVLRHKTGVPRAVVLSVLPSCVFIFSGIIECSPPLIFFSVLFAFCHIRVSYKNAVS</sequence>
<dbReference type="AlphaFoldDB" id="F4LIL7"/>
<gene>
    <name evidence="2" type="ordered locus">Trebr_1822</name>
</gene>